<dbReference type="EMBL" id="JAUSWN010000021">
    <property type="protein sequence ID" value="MDQ0480535.1"/>
    <property type="molecule type" value="Genomic_DNA"/>
</dbReference>
<reference evidence="1 2" key="1">
    <citation type="submission" date="2023-07" db="EMBL/GenBank/DDBJ databases">
        <title>Genomic Encyclopedia of Type Strains, Phase IV (KMG-IV): sequencing the most valuable type-strain genomes for metagenomic binning, comparative biology and taxonomic classification.</title>
        <authorList>
            <person name="Goeker M."/>
        </authorList>
    </citation>
    <scope>NUCLEOTIDE SEQUENCE [LARGE SCALE GENOMIC DNA]</scope>
    <source>
        <strain evidence="1 2">DSM 1400</strain>
    </source>
</reference>
<name>A0ABU0JVR9_HATLI</name>
<evidence type="ECO:0008006" key="3">
    <source>
        <dbReference type="Google" id="ProtNLM"/>
    </source>
</evidence>
<protein>
    <recommendedName>
        <fullName evidence="3">KWG repeat-containing protein</fullName>
    </recommendedName>
</protein>
<evidence type="ECO:0000313" key="1">
    <source>
        <dbReference type="EMBL" id="MDQ0480535.1"/>
    </source>
</evidence>
<comment type="caution">
    <text evidence="1">The sequence shown here is derived from an EMBL/GenBank/DDBJ whole genome shotgun (WGS) entry which is preliminary data.</text>
</comment>
<evidence type="ECO:0000313" key="2">
    <source>
        <dbReference type="Proteomes" id="UP001224418"/>
    </source>
</evidence>
<proteinExistence type="predicted"/>
<gene>
    <name evidence="1" type="ORF">QOZ93_002283</name>
</gene>
<organism evidence="1 2">
    <name type="scientific">Hathewaya limosa</name>
    <name type="common">Clostridium limosum</name>
    <dbReference type="NCBI Taxonomy" id="1536"/>
    <lineage>
        <taxon>Bacteria</taxon>
        <taxon>Bacillati</taxon>
        <taxon>Bacillota</taxon>
        <taxon>Clostridia</taxon>
        <taxon>Eubacteriales</taxon>
        <taxon>Clostridiaceae</taxon>
        <taxon>Hathewaya</taxon>
    </lineage>
</organism>
<sequence>MEKIKRLNGIPEIYIEPAEGTDEWYVGVNDNGCDLYEVEEIFKEEHYFQGTECYLIHYPDGEVYKPFNTQANVYVNKPIWDNGKFGILVVDFNLKKIFIYHYLPESNKLKEIAEIPLSTVKDCYNLILDSSPLILGRSENNGIYEIVWPVKKEIQIEDTETLLYRDEDVLYFSQWVEDPEYHEYIIKRDMKTGKVLEKVSGMLYKMPNGTIWKV</sequence>
<accession>A0ABU0JVR9</accession>
<keyword evidence="2" id="KW-1185">Reference proteome</keyword>
<dbReference type="RefSeq" id="WP_307356569.1">
    <property type="nucleotide sequence ID" value="NZ_BAAACJ010000015.1"/>
</dbReference>
<dbReference type="Proteomes" id="UP001224418">
    <property type="component" value="Unassembled WGS sequence"/>
</dbReference>